<dbReference type="Proteomes" id="UP000195338">
    <property type="component" value="Unassembled WGS sequence"/>
</dbReference>
<gene>
    <name evidence="1" type="ORF">BN4901_0270</name>
</gene>
<proteinExistence type="predicted"/>
<organism evidence="1 2">
    <name type="scientific">Citrobacter europaeus</name>
    <dbReference type="NCBI Taxonomy" id="1914243"/>
    <lineage>
        <taxon>Bacteria</taxon>
        <taxon>Pseudomonadati</taxon>
        <taxon>Pseudomonadota</taxon>
        <taxon>Gammaproteobacteria</taxon>
        <taxon>Enterobacterales</taxon>
        <taxon>Enterobacteriaceae</taxon>
        <taxon>Citrobacter</taxon>
    </lineage>
</organism>
<evidence type="ECO:0000313" key="1">
    <source>
        <dbReference type="EMBL" id="SBW23537.1"/>
    </source>
</evidence>
<keyword evidence="2" id="KW-1185">Reference proteome</keyword>
<sequence length="51" mass="6193">MVINMFHTRRLNYVRNLININQLSFSFPLLFSFTASRKETNTQPFVFIDYF</sequence>
<evidence type="ECO:0008006" key="3">
    <source>
        <dbReference type="Google" id="ProtNLM"/>
    </source>
</evidence>
<reference evidence="1 2" key="1">
    <citation type="submission" date="2016-04" db="EMBL/GenBank/DDBJ databases">
        <authorList>
            <person name="Mornico D."/>
        </authorList>
    </citation>
    <scope>NUCLEOTIDE SEQUENCE [LARGE SCALE GENOMIC DNA]</scope>
    <source>
        <strain evidence="1 2">A121</strain>
    </source>
</reference>
<name>A0ABY0JL44_9ENTR</name>
<dbReference type="EMBL" id="FLUX01000006">
    <property type="protein sequence ID" value="SBW23537.1"/>
    <property type="molecule type" value="Genomic_DNA"/>
</dbReference>
<evidence type="ECO:0000313" key="2">
    <source>
        <dbReference type="Proteomes" id="UP000195338"/>
    </source>
</evidence>
<comment type="caution">
    <text evidence="1">The sequence shown here is derived from an EMBL/GenBank/DDBJ whole genome shotgun (WGS) entry which is preliminary data.</text>
</comment>
<accession>A0ABY0JL44</accession>
<protein>
    <recommendedName>
        <fullName evidence="3">PheST operon leader peptide PheM</fullName>
    </recommendedName>
</protein>